<dbReference type="InterPro" id="IPR036597">
    <property type="entry name" value="Fido-like_dom_sf"/>
</dbReference>
<dbReference type="Pfam" id="PF02661">
    <property type="entry name" value="Fic"/>
    <property type="match status" value="1"/>
</dbReference>
<sequence length="247" mass="28734">MKPLIAMPVAFKPNRLMKDDLDLVSFKSMDAVKDFSISEELLGDCKIFLLKDIFRGRTDLNCDQDFIALFAEYVRRLDEASPASILEAHRNLMCLENKSNFRKEPVQVGVRKSSSIGFIAPFYEVKLEIVWLMDVCKKEKDIVALMVIFNFFFLHVHPFADGNGRMSRLILHKMLVERGFEKLSIFVSLINLIEKERFVDRLHFARQYGLRHLYDYFLNLLTAARSMSKAYVRKGDGKGLEKFILDF</sequence>
<proteinExistence type="predicted"/>
<feature type="domain" description="Fido" evidence="3">
    <location>
        <begin position="80"/>
        <end position="219"/>
    </location>
</feature>
<keyword evidence="2" id="KW-0547">Nucleotide-binding</keyword>
<dbReference type="Gene3D" id="1.10.3290.10">
    <property type="entry name" value="Fido-like domain"/>
    <property type="match status" value="1"/>
</dbReference>
<evidence type="ECO:0000259" key="3">
    <source>
        <dbReference type="PROSITE" id="PS51459"/>
    </source>
</evidence>
<keyword evidence="2" id="KW-0067">ATP-binding</keyword>
<dbReference type="SUPFAM" id="SSF140931">
    <property type="entry name" value="Fic-like"/>
    <property type="match status" value="1"/>
</dbReference>
<dbReference type="InterPro" id="IPR040198">
    <property type="entry name" value="Fido_containing"/>
</dbReference>
<evidence type="ECO:0000313" key="5">
    <source>
        <dbReference type="Proteomes" id="UP000239865"/>
    </source>
</evidence>
<dbReference type="OrthoDB" id="9807853at2"/>
<dbReference type="PANTHER" id="PTHR13504">
    <property type="entry name" value="FIDO DOMAIN-CONTAINING PROTEIN DDB_G0283145"/>
    <property type="match status" value="1"/>
</dbReference>
<dbReference type="AlphaFoldDB" id="A0A2S7DA72"/>
<feature type="binding site" evidence="2">
    <location>
        <begin position="161"/>
        <end position="168"/>
    </location>
    <ligand>
        <name>ATP</name>
        <dbReference type="ChEBI" id="CHEBI:30616"/>
    </ligand>
</feature>
<feature type="active site" evidence="1">
    <location>
        <position position="157"/>
    </location>
</feature>
<name>A0A2S7DA72_9XANT</name>
<dbReference type="EMBL" id="MDEH01000016">
    <property type="protein sequence ID" value="PPU70728.1"/>
    <property type="molecule type" value="Genomic_DNA"/>
</dbReference>
<dbReference type="PANTHER" id="PTHR13504:SF38">
    <property type="entry name" value="FIDO DOMAIN-CONTAINING PROTEIN"/>
    <property type="match status" value="1"/>
</dbReference>
<accession>A0A2S7DA72</accession>
<dbReference type="Proteomes" id="UP000239865">
    <property type="component" value="Unassembled WGS sequence"/>
</dbReference>
<dbReference type="PROSITE" id="PS51459">
    <property type="entry name" value="FIDO"/>
    <property type="match status" value="1"/>
</dbReference>
<dbReference type="RefSeq" id="WP_104588763.1">
    <property type="nucleotide sequence ID" value="NZ_JAJGQH010000020.1"/>
</dbReference>
<dbReference type="InterPro" id="IPR003812">
    <property type="entry name" value="Fido"/>
</dbReference>
<dbReference type="GO" id="GO:0005524">
    <property type="term" value="F:ATP binding"/>
    <property type="evidence" value="ECO:0007669"/>
    <property type="project" value="UniProtKB-KW"/>
</dbReference>
<evidence type="ECO:0000256" key="1">
    <source>
        <dbReference type="PIRSR" id="PIRSR640198-1"/>
    </source>
</evidence>
<evidence type="ECO:0000313" key="4">
    <source>
        <dbReference type="EMBL" id="PPU70728.1"/>
    </source>
</evidence>
<protein>
    <recommendedName>
        <fullName evidence="3">Fido domain-containing protein</fullName>
    </recommendedName>
</protein>
<reference evidence="4 5" key="1">
    <citation type="submission" date="2016-08" db="EMBL/GenBank/DDBJ databases">
        <authorList>
            <person name="Seilhamer J.J."/>
        </authorList>
    </citation>
    <scope>NUCLEOTIDE SEQUENCE [LARGE SCALE GENOMIC DNA]</scope>
    <source>
        <strain evidence="4 5">CFBP4644</strain>
    </source>
</reference>
<organism evidence="4 5">
    <name type="scientific">Xanthomonas melonis</name>
    <dbReference type="NCBI Taxonomy" id="56456"/>
    <lineage>
        <taxon>Bacteria</taxon>
        <taxon>Pseudomonadati</taxon>
        <taxon>Pseudomonadota</taxon>
        <taxon>Gammaproteobacteria</taxon>
        <taxon>Lysobacterales</taxon>
        <taxon>Lysobacteraceae</taxon>
        <taxon>Xanthomonas</taxon>
    </lineage>
</organism>
<evidence type="ECO:0000256" key="2">
    <source>
        <dbReference type="PIRSR" id="PIRSR640198-2"/>
    </source>
</evidence>
<gene>
    <name evidence="4" type="ORF">XmelCFBP4644_18965</name>
</gene>
<comment type="caution">
    <text evidence="4">The sequence shown here is derived from an EMBL/GenBank/DDBJ whole genome shotgun (WGS) entry which is preliminary data.</text>
</comment>